<dbReference type="EMBL" id="JAHLJV010000011">
    <property type="protein sequence ID" value="KAK1596557.1"/>
    <property type="molecule type" value="Genomic_DNA"/>
</dbReference>
<evidence type="ECO:0000313" key="2">
    <source>
        <dbReference type="EMBL" id="KAK1596557.1"/>
    </source>
</evidence>
<proteinExistence type="predicted"/>
<evidence type="ECO:0000313" key="3">
    <source>
        <dbReference type="Proteomes" id="UP001230504"/>
    </source>
</evidence>
<comment type="caution">
    <text evidence="2">The sequence shown here is derived from an EMBL/GenBank/DDBJ whole genome shotgun (WGS) entry which is preliminary data.</text>
</comment>
<organism evidence="2 3">
    <name type="scientific">Colletotrichum navitas</name>
    <dbReference type="NCBI Taxonomy" id="681940"/>
    <lineage>
        <taxon>Eukaryota</taxon>
        <taxon>Fungi</taxon>
        <taxon>Dikarya</taxon>
        <taxon>Ascomycota</taxon>
        <taxon>Pezizomycotina</taxon>
        <taxon>Sordariomycetes</taxon>
        <taxon>Hypocreomycetidae</taxon>
        <taxon>Glomerellales</taxon>
        <taxon>Glomerellaceae</taxon>
        <taxon>Colletotrichum</taxon>
        <taxon>Colletotrichum graminicola species complex</taxon>
    </lineage>
</organism>
<name>A0AAD8Q6A3_9PEZI</name>
<accession>A0AAD8Q6A3</accession>
<gene>
    <name evidence="2" type="ORF">LY79DRAFT_667156</name>
</gene>
<evidence type="ECO:0000256" key="1">
    <source>
        <dbReference type="SAM" id="MobiDB-lite"/>
    </source>
</evidence>
<protein>
    <submittedName>
        <fullName evidence="2">Uncharacterized protein</fullName>
    </submittedName>
</protein>
<sequence>MPSSSTAAVRGFDHTATVEKPTTPPLPPTGADERPAIPVKSDPGYCIRRFVGPPEPSDRPPLFAGVTPSPLPGSAGAIGQARMEEILAGILPSLLD</sequence>
<dbReference type="RefSeq" id="XP_060417410.1">
    <property type="nucleotide sequence ID" value="XM_060563336.1"/>
</dbReference>
<dbReference type="Proteomes" id="UP001230504">
    <property type="component" value="Unassembled WGS sequence"/>
</dbReference>
<reference evidence="2" key="1">
    <citation type="submission" date="2021-06" db="EMBL/GenBank/DDBJ databases">
        <title>Comparative genomics, transcriptomics and evolutionary studies reveal genomic signatures of adaptation to plant cell wall in hemibiotrophic fungi.</title>
        <authorList>
            <consortium name="DOE Joint Genome Institute"/>
            <person name="Baroncelli R."/>
            <person name="Diaz J.F."/>
            <person name="Benocci T."/>
            <person name="Peng M."/>
            <person name="Battaglia E."/>
            <person name="Haridas S."/>
            <person name="Andreopoulos W."/>
            <person name="Labutti K."/>
            <person name="Pangilinan J."/>
            <person name="Floch G.L."/>
            <person name="Makela M.R."/>
            <person name="Henrissat B."/>
            <person name="Grigoriev I.V."/>
            <person name="Crouch J.A."/>
            <person name="De Vries R.P."/>
            <person name="Sukno S.A."/>
            <person name="Thon M.R."/>
        </authorList>
    </citation>
    <scope>NUCLEOTIDE SEQUENCE</scope>
    <source>
        <strain evidence="2">CBS 125086</strain>
    </source>
</reference>
<dbReference type="AlphaFoldDB" id="A0AAD8Q6A3"/>
<dbReference type="GeneID" id="85447576"/>
<feature type="region of interest" description="Disordered" evidence="1">
    <location>
        <begin position="1"/>
        <end position="42"/>
    </location>
</feature>
<keyword evidence="3" id="KW-1185">Reference proteome</keyword>